<dbReference type="Proteomes" id="UP001642409">
    <property type="component" value="Unassembled WGS sequence"/>
</dbReference>
<evidence type="ECO:0000313" key="1">
    <source>
        <dbReference type="EMBL" id="CAI9946808.1"/>
    </source>
</evidence>
<sequence length="135" mass="15805">MFDCSYKLYSPWTNKLIGIHTLLVMFQIQHVPLFSQMKPQVFAPELAPETVRFLKEEVSIINETKPHLVTAEVVIEKLEFWIIKLFTQLEIPKNFDMAVVQLQLKELLLITNNSVRLFAIPQKLEIWLFDSNCSL</sequence>
<reference evidence="2 3" key="2">
    <citation type="submission" date="2024-07" db="EMBL/GenBank/DDBJ databases">
        <authorList>
            <person name="Akdeniz Z."/>
        </authorList>
    </citation>
    <scope>NUCLEOTIDE SEQUENCE [LARGE SCALE GENOMIC DNA]</scope>
</reference>
<name>A0AA86PXD5_9EUKA</name>
<accession>A0AA86PXD5</accession>
<keyword evidence="3" id="KW-1185">Reference proteome</keyword>
<evidence type="ECO:0000313" key="3">
    <source>
        <dbReference type="Proteomes" id="UP001642409"/>
    </source>
</evidence>
<dbReference type="AlphaFoldDB" id="A0AA86PXD5"/>
<comment type="caution">
    <text evidence="1">The sequence shown here is derived from an EMBL/GenBank/DDBJ whole genome shotgun (WGS) entry which is preliminary data.</text>
</comment>
<proteinExistence type="predicted"/>
<protein>
    <submittedName>
        <fullName evidence="2">Hypothetical_protein</fullName>
    </submittedName>
</protein>
<reference evidence="1" key="1">
    <citation type="submission" date="2023-06" db="EMBL/GenBank/DDBJ databases">
        <authorList>
            <person name="Kurt Z."/>
        </authorList>
    </citation>
    <scope>NUCLEOTIDE SEQUENCE</scope>
</reference>
<organism evidence="1">
    <name type="scientific">Hexamita inflata</name>
    <dbReference type="NCBI Taxonomy" id="28002"/>
    <lineage>
        <taxon>Eukaryota</taxon>
        <taxon>Metamonada</taxon>
        <taxon>Diplomonadida</taxon>
        <taxon>Hexamitidae</taxon>
        <taxon>Hexamitinae</taxon>
        <taxon>Hexamita</taxon>
    </lineage>
</organism>
<gene>
    <name evidence="1" type="ORF">HINF_LOCUS34453</name>
    <name evidence="2" type="ORF">HINF_LOCUS58253</name>
</gene>
<dbReference type="EMBL" id="CATOUU010000765">
    <property type="protein sequence ID" value="CAI9946808.1"/>
    <property type="molecule type" value="Genomic_DNA"/>
</dbReference>
<dbReference type="EMBL" id="CAXDID020000326">
    <property type="protein sequence ID" value="CAL6077368.1"/>
    <property type="molecule type" value="Genomic_DNA"/>
</dbReference>
<evidence type="ECO:0000313" key="2">
    <source>
        <dbReference type="EMBL" id="CAL6077368.1"/>
    </source>
</evidence>